<accession>A0A0B1SBF7</accession>
<dbReference type="OrthoDB" id="417037at2759"/>
<gene>
    <name evidence="2" type="ORF">OESDEN_18059</name>
</gene>
<proteinExistence type="predicted"/>
<evidence type="ECO:0000313" key="2">
    <source>
        <dbReference type="EMBL" id="KHJ82249.1"/>
    </source>
</evidence>
<feature type="transmembrane region" description="Helical" evidence="1">
    <location>
        <begin position="6"/>
        <end position="26"/>
    </location>
</feature>
<keyword evidence="1" id="KW-1133">Transmembrane helix</keyword>
<keyword evidence="3" id="KW-1185">Reference proteome</keyword>
<reference evidence="2 3" key="1">
    <citation type="submission" date="2014-03" db="EMBL/GenBank/DDBJ databases">
        <title>Draft genome of the hookworm Oesophagostomum dentatum.</title>
        <authorList>
            <person name="Mitreva M."/>
        </authorList>
    </citation>
    <scope>NUCLEOTIDE SEQUENCE [LARGE SCALE GENOMIC DNA]</scope>
    <source>
        <strain evidence="2 3">OD-Hann</strain>
    </source>
</reference>
<dbReference type="EMBL" id="KN581004">
    <property type="protein sequence ID" value="KHJ82249.1"/>
    <property type="molecule type" value="Genomic_DNA"/>
</dbReference>
<feature type="transmembrane region" description="Helical" evidence="1">
    <location>
        <begin position="79"/>
        <end position="97"/>
    </location>
</feature>
<dbReference type="AlphaFoldDB" id="A0A0B1SBF7"/>
<name>A0A0B1SBF7_OESDE</name>
<protein>
    <recommendedName>
        <fullName evidence="4">Sugar phosphate transporter domain-containing protein</fullName>
    </recommendedName>
</protein>
<organism evidence="2 3">
    <name type="scientific">Oesophagostomum dentatum</name>
    <name type="common">Nodular worm</name>
    <dbReference type="NCBI Taxonomy" id="61180"/>
    <lineage>
        <taxon>Eukaryota</taxon>
        <taxon>Metazoa</taxon>
        <taxon>Ecdysozoa</taxon>
        <taxon>Nematoda</taxon>
        <taxon>Chromadorea</taxon>
        <taxon>Rhabditida</taxon>
        <taxon>Rhabditina</taxon>
        <taxon>Rhabditomorpha</taxon>
        <taxon>Strongyloidea</taxon>
        <taxon>Strongylidae</taxon>
        <taxon>Oesophagostomum</taxon>
    </lineage>
</organism>
<feature type="transmembrane region" description="Helical" evidence="1">
    <location>
        <begin position="38"/>
        <end position="59"/>
    </location>
</feature>
<evidence type="ECO:0000313" key="3">
    <source>
        <dbReference type="Proteomes" id="UP000053660"/>
    </source>
</evidence>
<dbReference type="Proteomes" id="UP000053660">
    <property type="component" value="Unassembled WGS sequence"/>
</dbReference>
<keyword evidence="1" id="KW-0812">Transmembrane</keyword>
<evidence type="ECO:0000256" key="1">
    <source>
        <dbReference type="SAM" id="Phobius"/>
    </source>
</evidence>
<evidence type="ECO:0008006" key="4">
    <source>
        <dbReference type="Google" id="ProtNLM"/>
    </source>
</evidence>
<keyword evidence="1" id="KW-0472">Membrane</keyword>
<sequence length="98" mass="10918">MEEVALWKRVLSAVFYGVTSIVVVFVNKILLTNMKFPSFLFVGFGQMVATVIVLFFARILRIVTFPSLDSSIPRKIMPLPLLFVLNLVSGLGGTKLIK</sequence>